<proteinExistence type="predicted"/>
<feature type="signal peptide" evidence="1">
    <location>
        <begin position="1"/>
        <end position="20"/>
    </location>
</feature>
<evidence type="ECO:0000313" key="2">
    <source>
        <dbReference type="EMBL" id="GCE76628.1"/>
    </source>
</evidence>
<sequence length="127" mass="12409">MAVVVLAVVGVVAGAASAQAAATPGSRVAVAGPVSGPVAGPVADGVPADARDGHPLGPVVALVERTVTVAAAAVTDVVLLAAEHVHAGCDAVAGWWAASAPEWVRGVARSGIALWELREAAREALDL</sequence>
<evidence type="ECO:0000256" key="1">
    <source>
        <dbReference type="SAM" id="SignalP"/>
    </source>
</evidence>
<protein>
    <submittedName>
        <fullName evidence="2">Uncharacterized protein</fullName>
    </submittedName>
</protein>
<dbReference type="Proteomes" id="UP000289954">
    <property type="component" value="Unassembled WGS sequence"/>
</dbReference>
<dbReference type="EMBL" id="BIMR01000114">
    <property type="protein sequence ID" value="GCE76628.1"/>
    <property type="molecule type" value="Genomic_DNA"/>
</dbReference>
<comment type="caution">
    <text evidence="2">The sequence shown here is derived from an EMBL/GenBank/DDBJ whole genome shotgun (WGS) entry which is preliminary data.</text>
</comment>
<organism evidence="2 3">
    <name type="scientific">Cellulomonas biazotea</name>
    <dbReference type="NCBI Taxonomy" id="1709"/>
    <lineage>
        <taxon>Bacteria</taxon>
        <taxon>Bacillati</taxon>
        <taxon>Actinomycetota</taxon>
        <taxon>Actinomycetes</taxon>
        <taxon>Micrococcales</taxon>
        <taxon>Cellulomonadaceae</taxon>
        <taxon>Cellulomonas</taxon>
    </lineage>
</organism>
<dbReference type="AlphaFoldDB" id="A0A402DR96"/>
<gene>
    <name evidence="2" type="ORF">CBZ_16840</name>
</gene>
<name>A0A402DR96_9CELL</name>
<feature type="chain" id="PRO_5019543415" evidence="1">
    <location>
        <begin position="21"/>
        <end position="127"/>
    </location>
</feature>
<reference evidence="2 3" key="1">
    <citation type="submission" date="2019-01" db="EMBL/GenBank/DDBJ databases">
        <title>Draft genome sequence of Cellulomonas takizawaensis strain TKZ-21.</title>
        <authorList>
            <person name="Yamamura H."/>
            <person name="Hayashi T."/>
            <person name="Hamada M."/>
            <person name="Serisawa Y."/>
            <person name="Matsuyama K."/>
            <person name="Nakagawa Y."/>
            <person name="Otoguro M."/>
            <person name="Yanagida F."/>
            <person name="Hayakawa M."/>
        </authorList>
    </citation>
    <scope>NUCLEOTIDE SEQUENCE [LARGE SCALE GENOMIC DNA]</scope>
    <source>
        <strain evidence="2 3">NBRC12680</strain>
    </source>
</reference>
<keyword evidence="3" id="KW-1185">Reference proteome</keyword>
<accession>A0A402DR96</accession>
<evidence type="ECO:0000313" key="3">
    <source>
        <dbReference type="Proteomes" id="UP000289954"/>
    </source>
</evidence>
<keyword evidence="1" id="KW-0732">Signal</keyword>